<name>A0AAU2GVY8_9ACTN</name>
<proteinExistence type="predicted"/>
<dbReference type="AlphaFoldDB" id="A0AAU2GVY8"/>
<dbReference type="EMBL" id="CP108253">
    <property type="protein sequence ID" value="WTU40234.1"/>
    <property type="molecule type" value="Genomic_DNA"/>
</dbReference>
<reference evidence="2" key="1">
    <citation type="submission" date="2022-10" db="EMBL/GenBank/DDBJ databases">
        <title>The complete genomes of actinobacterial strains from the NBC collection.</title>
        <authorList>
            <person name="Joergensen T.S."/>
            <person name="Alvarez Arevalo M."/>
            <person name="Sterndorff E.B."/>
            <person name="Faurdal D."/>
            <person name="Vuksanovic O."/>
            <person name="Mourched A.-S."/>
            <person name="Charusanti P."/>
            <person name="Shaw S."/>
            <person name="Blin K."/>
            <person name="Weber T."/>
        </authorList>
    </citation>
    <scope>NUCLEOTIDE SEQUENCE</scope>
    <source>
        <strain evidence="2">NBC_00060</strain>
    </source>
</reference>
<gene>
    <name evidence="2" type="ORF">OHV25_11930</name>
</gene>
<organism evidence="2">
    <name type="scientific">Streptomyces sp. NBC_00060</name>
    <dbReference type="NCBI Taxonomy" id="2975636"/>
    <lineage>
        <taxon>Bacteria</taxon>
        <taxon>Bacillati</taxon>
        <taxon>Actinomycetota</taxon>
        <taxon>Actinomycetes</taxon>
        <taxon>Kitasatosporales</taxon>
        <taxon>Streptomycetaceae</taxon>
        <taxon>Streptomyces</taxon>
    </lineage>
</organism>
<accession>A0AAU2GVY8</accession>
<sequence length="73" mass="7828">MTTHVPNAETLRARWVTSSYSGGGNDCVQAATLDDGRFAVRDSKRPTGPALLFAAGGWGAFLTGIRAEHRSHR</sequence>
<protein>
    <submittedName>
        <fullName evidence="2">DUF397 domain-containing protein</fullName>
    </submittedName>
</protein>
<evidence type="ECO:0000259" key="1">
    <source>
        <dbReference type="Pfam" id="PF04149"/>
    </source>
</evidence>
<evidence type="ECO:0000313" key="2">
    <source>
        <dbReference type="EMBL" id="WTU40234.1"/>
    </source>
</evidence>
<dbReference type="Pfam" id="PF04149">
    <property type="entry name" value="DUF397"/>
    <property type="match status" value="1"/>
</dbReference>
<feature type="domain" description="DUF397" evidence="1">
    <location>
        <begin position="13"/>
        <end position="66"/>
    </location>
</feature>
<dbReference type="InterPro" id="IPR007278">
    <property type="entry name" value="DUF397"/>
</dbReference>